<feature type="chain" id="PRO_5004581567" evidence="1">
    <location>
        <begin position="18"/>
        <end position="166"/>
    </location>
</feature>
<keyword evidence="1" id="KW-0732">Signal</keyword>
<dbReference type="EnsemblMetazoa" id="tetur17g01570.1">
    <property type="protein sequence ID" value="tetur17g01570.1"/>
    <property type="gene ID" value="tetur17g01570"/>
</dbReference>
<keyword evidence="3" id="KW-1185">Reference proteome</keyword>
<dbReference type="EMBL" id="CAEY01000336">
    <property type="status" value="NOT_ANNOTATED_CDS"/>
    <property type="molecule type" value="Genomic_DNA"/>
</dbReference>
<dbReference type="Proteomes" id="UP000015104">
    <property type="component" value="Unassembled WGS sequence"/>
</dbReference>
<evidence type="ECO:0000313" key="3">
    <source>
        <dbReference type="Proteomes" id="UP000015104"/>
    </source>
</evidence>
<sequence>MTRNILIFALIGLMLNAKPNSNKYFTSGLRLAHSGYDYFNRNVFESVIHEGDRFILDTYMACSYDKHLYISYFLIDENLSSEKGCTRFLCRHKTSRAFTMAKMKLITSEKMAEQLQTMLVNPEANLPWPELWDDAFIDLNIAQYRNPLCIFTEVYYRPQLYLRMRG</sequence>
<reference evidence="2" key="2">
    <citation type="submission" date="2015-06" db="UniProtKB">
        <authorList>
            <consortium name="EnsemblMetazoa"/>
        </authorList>
    </citation>
    <scope>IDENTIFICATION</scope>
</reference>
<feature type="signal peptide" evidence="1">
    <location>
        <begin position="1"/>
        <end position="17"/>
    </location>
</feature>
<dbReference type="HOGENOM" id="CLU_1604837_0_0_1"/>
<accession>T1KPS6</accession>
<organism evidence="2 3">
    <name type="scientific">Tetranychus urticae</name>
    <name type="common">Two-spotted spider mite</name>
    <dbReference type="NCBI Taxonomy" id="32264"/>
    <lineage>
        <taxon>Eukaryota</taxon>
        <taxon>Metazoa</taxon>
        <taxon>Ecdysozoa</taxon>
        <taxon>Arthropoda</taxon>
        <taxon>Chelicerata</taxon>
        <taxon>Arachnida</taxon>
        <taxon>Acari</taxon>
        <taxon>Acariformes</taxon>
        <taxon>Trombidiformes</taxon>
        <taxon>Prostigmata</taxon>
        <taxon>Eleutherengona</taxon>
        <taxon>Raphignathae</taxon>
        <taxon>Tetranychoidea</taxon>
        <taxon>Tetranychidae</taxon>
        <taxon>Tetranychus</taxon>
    </lineage>
</organism>
<name>T1KPS6_TETUR</name>
<evidence type="ECO:0000313" key="2">
    <source>
        <dbReference type="EnsemblMetazoa" id="tetur17g01570.1"/>
    </source>
</evidence>
<protein>
    <submittedName>
        <fullName evidence="2">Uncharacterized protein</fullName>
    </submittedName>
</protein>
<dbReference type="AlphaFoldDB" id="T1KPS6"/>
<proteinExistence type="predicted"/>
<evidence type="ECO:0000256" key="1">
    <source>
        <dbReference type="SAM" id="SignalP"/>
    </source>
</evidence>
<reference evidence="3" key="1">
    <citation type="submission" date="2011-08" db="EMBL/GenBank/DDBJ databases">
        <authorList>
            <person name="Rombauts S."/>
        </authorList>
    </citation>
    <scope>NUCLEOTIDE SEQUENCE</scope>
    <source>
        <strain evidence="3">London</strain>
    </source>
</reference>